<evidence type="ECO:0000313" key="2">
    <source>
        <dbReference type="Proteomes" id="UP000887013"/>
    </source>
</evidence>
<sequence>MGIGLLILRAANKICWTNKDYESTSFNVYLTKVILHHTFTIMKELFMFYIVHVFSSFNTFHSEVKVIV</sequence>
<dbReference type="AlphaFoldDB" id="A0A8X6T942"/>
<proteinExistence type="predicted"/>
<name>A0A8X6T942_NEPPI</name>
<gene>
    <name evidence="1" type="ORF">NPIL_673691</name>
</gene>
<organism evidence="1 2">
    <name type="scientific">Nephila pilipes</name>
    <name type="common">Giant wood spider</name>
    <name type="synonym">Nephila maculata</name>
    <dbReference type="NCBI Taxonomy" id="299642"/>
    <lineage>
        <taxon>Eukaryota</taxon>
        <taxon>Metazoa</taxon>
        <taxon>Ecdysozoa</taxon>
        <taxon>Arthropoda</taxon>
        <taxon>Chelicerata</taxon>
        <taxon>Arachnida</taxon>
        <taxon>Araneae</taxon>
        <taxon>Araneomorphae</taxon>
        <taxon>Entelegynae</taxon>
        <taxon>Araneoidea</taxon>
        <taxon>Nephilidae</taxon>
        <taxon>Nephila</taxon>
    </lineage>
</organism>
<protein>
    <submittedName>
        <fullName evidence="1">Uncharacterized protein</fullName>
    </submittedName>
</protein>
<comment type="caution">
    <text evidence="1">The sequence shown here is derived from an EMBL/GenBank/DDBJ whole genome shotgun (WGS) entry which is preliminary data.</text>
</comment>
<dbReference type="Proteomes" id="UP000887013">
    <property type="component" value="Unassembled WGS sequence"/>
</dbReference>
<evidence type="ECO:0000313" key="1">
    <source>
        <dbReference type="EMBL" id="GFS85670.1"/>
    </source>
</evidence>
<reference evidence="1" key="1">
    <citation type="submission" date="2020-08" db="EMBL/GenBank/DDBJ databases">
        <title>Multicomponent nature underlies the extraordinary mechanical properties of spider dragline silk.</title>
        <authorList>
            <person name="Kono N."/>
            <person name="Nakamura H."/>
            <person name="Mori M."/>
            <person name="Yoshida Y."/>
            <person name="Ohtoshi R."/>
            <person name="Malay A.D."/>
            <person name="Moran D.A.P."/>
            <person name="Tomita M."/>
            <person name="Numata K."/>
            <person name="Arakawa K."/>
        </authorList>
    </citation>
    <scope>NUCLEOTIDE SEQUENCE</scope>
</reference>
<keyword evidence="2" id="KW-1185">Reference proteome</keyword>
<dbReference type="EMBL" id="BMAW01098605">
    <property type="protein sequence ID" value="GFS85670.1"/>
    <property type="molecule type" value="Genomic_DNA"/>
</dbReference>
<accession>A0A8X6T942</accession>